<comment type="similarity">
    <text evidence="2 9">Belongs to the glycosyl hydrolase 28 family.</text>
</comment>
<dbReference type="PANTHER" id="PTHR31375">
    <property type="match status" value="1"/>
</dbReference>
<dbReference type="InterPro" id="IPR006626">
    <property type="entry name" value="PbH1"/>
</dbReference>
<dbReference type="SMART" id="SM00710">
    <property type="entry name" value="PbH1"/>
    <property type="match status" value="7"/>
</dbReference>
<keyword evidence="4" id="KW-0964">Secreted</keyword>
<name>A0ABR2GI22_9ROSI</name>
<keyword evidence="6 9" id="KW-0326">Glycosidase</keyword>
<evidence type="ECO:0000256" key="4">
    <source>
        <dbReference type="ARBA" id="ARBA00022525"/>
    </source>
</evidence>
<feature type="active site" evidence="8">
    <location>
        <position position="241"/>
    </location>
</feature>
<sequence length="394" mass="41966">MEGVVVMFFMLGISLSHLVTGNAQDYFDVGKFGAVGDGNTDDSPAFLKAWQAVCGASGENATLEIAANRTFLLYPVQFNGPCKPRYIHIKVLGKILAPSVDERGKFKYDDCWLCFKHVDGLIVDGPGQIDGNGTTWWTEVPISERPTALHFHLCTDLRLHGLTHLNSQKNHISIYNCSGVLISDLNIIAPSDSPNTDGIDIALSSQLLISNTFIGTGDDCVAINGGTSNINITSVTCGPGHGISIGSLGEGETNENVDQVHVTGCTFNRTMNGARIKTIPGGTGFARDISFEEITLIASGNPIVIDQHYCNGHGHHCQDQEKAIAVSNVTFRGFRGTSAAVEAINLDCSKQGCRGITIDNINISSSVGKDLRVVCNNAYGTTASTVPEVSCLSS</sequence>
<evidence type="ECO:0000256" key="3">
    <source>
        <dbReference type="ARBA" id="ARBA00022512"/>
    </source>
</evidence>
<evidence type="ECO:0000313" key="12">
    <source>
        <dbReference type="Proteomes" id="UP001472677"/>
    </source>
</evidence>
<evidence type="ECO:0000256" key="10">
    <source>
        <dbReference type="SAM" id="SignalP"/>
    </source>
</evidence>
<evidence type="ECO:0000256" key="2">
    <source>
        <dbReference type="ARBA" id="ARBA00008834"/>
    </source>
</evidence>
<proteinExistence type="inferred from homology"/>
<keyword evidence="3" id="KW-0134">Cell wall</keyword>
<protein>
    <recommendedName>
        <fullName evidence="13">Polygalacturonase</fullName>
    </recommendedName>
</protein>
<gene>
    <name evidence="11" type="ORF">V6N12_052368</name>
</gene>
<dbReference type="SUPFAM" id="SSF51126">
    <property type="entry name" value="Pectin lyase-like"/>
    <property type="match status" value="1"/>
</dbReference>
<keyword evidence="5 9" id="KW-0378">Hydrolase</keyword>
<evidence type="ECO:0000256" key="6">
    <source>
        <dbReference type="ARBA" id="ARBA00023295"/>
    </source>
</evidence>
<dbReference type="Gene3D" id="2.160.20.10">
    <property type="entry name" value="Single-stranded right-handed beta-helix, Pectin lyase-like"/>
    <property type="match status" value="1"/>
</dbReference>
<evidence type="ECO:0000256" key="7">
    <source>
        <dbReference type="ARBA" id="ARBA00023316"/>
    </source>
</evidence>
<evidence type="ECO:0008006" key="13">
    <source>
        <dbReference type="Google" id="ProtNLM"/>
    </source>
</evidence>
<dbReference type="Proteomes" id="UP001472677">
    <property type="component" value="Unassembled WGS sequence"/>
</dbReference>
<feature type="chain" id="PRO_5047285854" description="Polygalacturonase" evidence="10">
    <location>
        <begin position="24"/>
        <end position="394"/>
    </location>
</feature>
<dbReference type="InterPro" id="IPR011050">
    <property type="entry name" value="Pectin_lyase_fold/virulence"/>
</dbReference>
<dbReference type="EMBL" id="JBBPBM010000001">
    <property type="protein sequence ID" value="KAK8602562.1"/>
    <property type="molecule type" value="Genomic_DNA"/>
</dbReference>
<keyword evidence="7" id="KW-0961">Cell wall biogenesis/degradation</keyword>
<dbReference type="InterPro" id="IPR000743">
    <property type="entry name" value="Glyco_hydro_28"/>
</dbReference>
<dbReference type="Pfam" id="PF00295">
    <property type="entry name" value="Glyco_hydro_28"/>
    <property type="match status" value="1"/>
</dbReference>
<feature type="signal peptide" evidence="10">
    <location>
        <begin position="1"/>
        <end position="23"/>
    </location>
</feature>
<evidence type="ECO:0000256" key="8">
    <source>
        <dbReference type="PROSITE-ProRule" id="PRU10052"/>
    </source>
</evidence>
<evidence type="ECO:0000256" key="9">
    <source>
        <dbReference type="RuleBase" id="RU361169"/>
    </source>
</evidence>
<dbReference type="InterPro" id="IPR012334">
    <property type="entry name" value="Pectin_lyas_fold"/>
</dbReference>
<comment type="caution">
    <text evidence="11">The sequence shown here is derived from an EMBL/GenBank/DDBJ whole genome shotgun (WGS) entry which is preliminary data.</text>
</comment>
<evidence type="ECO:0000256" key="1">
    <source>
        <dbReference type="ARBA" id="ARBA00004191"/>
    </source>
</evidence>
<evidence type="ECO:0000313" key="11">
    <source>
        <dbReference type="EMBL" id="KAK8602562.1"/>
    </source>
</evidence>
<evidence type="ECO:0000256" key="5">
    <source>
        <dbReference type="ARBA" id="ARBA00022801"/>
    </source>
</evidence>
<organism evidence="11 12">
    <name type="scientific">Hibiscus sabdariffa</name>
    <name type="common">roselle</name>
    <dbReference type="NCBI Taxonomy" id="183260"/>
    <lineage>
        <taxon>Eukaryota</taxon>
        <taxon>Viridiplantae</taxon>
        <taxon>Streptophyta</taxon>
        <taxon>Embryophyta</taxon>
        <taxon>Tracheophyta</taxon>
        <taxon>Spermatophyta</taxon>
        <taxon>Magnoliopsida</taxon>
        <taxon>eudicotyledons</taxon>
        <taxon>Gunneridae</taxon>
        <taxon>Pentapetalae</taxon>
        <taxon>rosids</taxon>
        <taxon>malvids</taxon>
        <taxon>Malvales</taxon>
        <taxon>Malvaceae</taxon>
        <taxon>Malvoideae</taxon>
        <taxon>Hibiscus</taxon>
    </lineage>
</organism>
<comment type="subcellular location">
    <subcellularLocation>
        <location evidence="1">Secreted</location>
        <location evidence="1">Cell wall</location>
    </subcellularLocation>
</comment>
<dbReference type="PROSITE" id="PS00502">
    <property type="entry name" value="POLYGALACTURONASE"/>
    <property type="match status" value="1"/>
</dbReference>
<reference evidence="11 12" key="1">
    <citation type="journal article" date="2024" name="G3 (Bethesda)">
        <title>Genome assembly of Hibiscus sabdariffa L. provides insights into metabolisms of medicinal natural products.</title>
        <authorList>
            <person name="Kim T."/>
        </authorList>
    </citation>
    <scope>NUCLEOTIDE SEQUENCE [LARGE SCALE GENOMIC DNA]</scope>
    <source>
        <strain evidence="11">TK-2024</strain>
        <tissue evidence="11">Old leaves</tissue>
    </source>
</reference>
<keyword evidence="10" id="KW-0732">Signal</keyword>
<accession>A0ABR2GI22</accession>
<keyword evidence="12" id="KW-1185">Reference proteome</keyword>